<dbReference type="EMBL" id="CP108222">
    <property type="protein sequence ID" value="WTT20443.1"/>
    <property type="molecule type" value="Genomic_DNA"/>
</dbReference>
<proteinExistence type="predicted"/>
<evidence type="ECO:0000313" key="1">
    <source>
        <dbReference type="EMBL" id="WTT20443.1"/>
    </source>
</evidence>
<dbReference type="AlphaFoldDB" id="A0AAU2A9G5"/>
<organism evidence="1">
    <name type="scientific">Streptomyces sp. NBC_00093</name>
    <dbReference type="NCBI Taxonomy" id="2975649"/>
    <lineage>
        <taxon>Bacteria</taxon>
        <taxon>Bacillati</taxon>
        <taxon>Actinomycetota</taxon>
        <taxon>Actinomycetes</taxon>
        <taxon>Kitasatosporales</taxon>
        <taxon>Streptomycetaceae</taxon>
        <taxon>Streptomyces</taxon>
    </lineage>
</organism>
<gene>
    <name evidence="1" type="ORF">OHA22_35405</name>
</gene>
<name>A0AAU2A9G5_9ACTN</name>
<sequence length="205" mass="22585">MDVAQEALDKLSAAGLVFREVMGTREELPPVNVASYMGNLGSESGPRGFLLGHDEKDLGRRFDQEWEQLARDSGLFSTGPDGRPEFLLGVDIAQDHSEDSEEQAWRWVRVALGDHWDIAGAGCANGILGAGANNPAFVMMSLDADVVLKGGYYQDGIGASVLRHPGRISELHAHARRIAFEFDWLEDEVRQWAERWVAHVTDGEP</sequence>
<protein>
    <submittedName>
        <fullName evidence="1">Uncharacterized protein</fullName>
    </submittedName>
</protein>
<reference evidence="1" key="1">
    <citation type="submission" date="2022-10" db="EMBL/GenBank/DDBJ databases">
        <title>The complete genomes of actinobacterial strains from the NBC collection.</title>
        <authorList>
            <person name="Joergensen T.S."/>
            <person name="Alvarez Arevalo M."/>
            <person name="Sterndorff E.B."/>
            <person name="Faurdal D."/>
            <person name="Vuksanovic O."/>
            <person name="Mourched A.-S."/>
            <person name="Charusanti P."/>
            <person name="Shaw S."/>
            <person name="Blin K."/>
            <person name="Weber T."/>
        </authorList>
    </citation>
    <scope>NUCLEOTIDE SEQUENCE</scope>
    <source>
        <strain evidence="1">NBC_00093</strain>
    </source>
</reference>
<accession>A0AAU2A9G5</accession>